<dbReference type="InParanoid" id="A0A3Q1MFK5"/>
<evidence type="ECO:0000313" key="2">
    <source>
        <dbReference type="Proteomes" id="UP000009136"/>
    </source>
</evidence>
<dbReference type="AlphaFoldDB" id="A0A3Q1MFK5"/>
<dbReference type="Ensembl" id="ENSBTAT00000078754.1">
    <property type="protein sequence ID" value="ENSBTAP00000072995.1"/>
    <property type="gene ID" value="ENSBTAG00000054968.1"/>
</dbReference>
<name>A0A3Q1MFK5_BOVIN</name>
<dbReference type="GeneTree" id="ENSGT00980000199302"/>
<dbReference type="VEuPathDB" id="HostDB:ENSBTAG00000054968"/>
<reference evidence="1" key="3">
    <citation type="submission" date="2025-09" db="UniProtKB">
        <authorList>
            <consortium name="Ensembl"/>
        </authorList>
    </citation>
    <scope>IDENTIFICATION</scope>
    <source>
        <strain evidence="1">Hereford</strain>
    </source>
</reference>
<evidence type="ECO:0000313" key="1">
    <source>
        <dbReference type="Ensembl" id="ENSBTAP00000072995.1"/>
    </source>
</evidence>
<reference evidence="1" key="1">
    <citation type="submission" date="2018-03" db="EMBL/GenBank/DDBJ databases">
        <title>ARS-UCD1.2.</title>
        <authorList>
            <person name="Rosen B.D."/>
            <person name="Bickhart D.M."/>
            <person name="Koren S."/>
            <person name="Schnabel R.D."/>
            <person name="Hall R."/>
            <person name="Zimin A."/>
            <person name="Dreischer C."/>
            <person name="Schultheiss S."/>
            <person name="Schroeder S.G."/>
            <person name="Elsik C.G."/>
            <person name="Couldrey C."/>
            <person name="Liu G.E."/>
            <person name="Van Tassell C.P."/>
            <person name="Phillippy A.M."/>
            <person name="Smith T.P.L."/>
            <person name="Medrano J.F."/>
        </authorList>
    </citation>
    <scope>NUCLEOTIDE SEQUENCE [LARGE SCALE GENOMIC DNA]</scope>
    <source>
        <strain evidence="1">Hereford</strain>
    </source>
</reference>
<dbReference type="PANTHER" id="PTHR28436">
    <property type="entry name" value="MITOCHONDRIAL IMPORT RECEPTOR SUBUNIT TOM5 HOMOLOG"/>
    <property type="match status" value="1"/>
</dbReference>
<dbReference type="InterPro" id="IPR029179">
    <property type="entry name" value="TOMM5_metazoa"/>
</dbReference>
<sequence length="59" mass="6706">VFCIKSLNLKLDPAEKMRKDVISSARNFLIHVALPRVTPFILEKSDSLRRAGITCQCMM</sequence>
<dbReference type="STRING" id="9913.ENSBTAP00000072995"/>
<organism evidence="1 2">
    <name type="scientific">Bos taurus</name>
    <name type="common">Bovine</name>
    <dbReference type="NCBI Taxonomy" id="9913"/>
    <lineage>
        <taxon>Eukaryota</taxon>
        <taxon>Metazoa</taxon>
        <taxon>Chordata</taxon>
        <taxon>Craniata</taxon>
        <taxon>Vertebrata</taxon>
        <taxon>Euteleostomi</taxon>
        <taxon>Mammalia</taxon>
        <taxon>Eutheria</taxon>
        <taxon>Laurasiatheria</taxon>
        <taxon>Artiodactyla</taxon>
        <taxon>Ruminantia</taxon>
        <taxon>Pecora</taxon>
        <taxon>Bovidae</taxon>
        <taxon>Bovinae</taxon>
        <taxon>Bos</taxon>
    </lineage>
</organism>
<proteinExistence type="predicted"/>
<dbReference type="GO" id="GO:0005742">
    <property type="term" value="C:mitochondrial outer membrane translocase complex"/>
    <property type="evidence" value="ECO:0000318"/>
    <property type="project" value="GO_Central"/>
</dbReference>
<protein>
    <submittedName>
        <fullName evidence="1">Uncharacterized protein</fullName>
    </submittedName>
</protein>
<accession>A0A3Q1MFK5</accession>
<dbReference type="OMA" id="PRVTPCI"/>
<dbReference type="PANTHER" id="PTHR28436:SF1">
    <property type="entry name" value="MITOCHONDRIAL IMPORT RECEPTOR SUBUNIT TOM5 HOMOLOG"/>
    <property type="match status" value="1"/>
</dbReference>
<dbReference type="Proteomes" id="UP000009136">
    <property type="component" value="Chromosome 18"/>
</dbReference>
<dbReference type="Bgee" id="ENSBTAG00000054968">
    <property type="expression patterns" value="Expressed in cumulus cell and 11 other cell types or tissues"/>
</dbReference>
<keyword evidence="2" id="KW-1185">Reference proteome</keyword>
<reference evidence="1" key="2">
    <citation type="submission" date="2025-08" db="UniProtKB">
        <authorList>
            <consortium name="Ensembl"/>
        </authorList>
    </citation>
    <scope>IDENTIFICATION</scope>
    <source>
        <strain evidence="1">Hereford</strain>
    </source>
</reference>